<keyword evidence="3" id="KW-0171">Cobalt transport</keyword>
<dbReference type="GO" id="GO:0031419">
    <property type="term" value="F:cobalamin binding"/>
    <property type="evidence" value="ECO:0007669"/>
    <property type="project" value="InterPro"/>
</dbReference>
<keyword evidence="6 7" id="KW-0170">Cobalt</keyword>
<keyword evidence="3" id="KW-0406">Ion transport</keyword>
<evidence type="ECO:0000313" key="10">
    <source>
        <dbReference type="Proteomes" id="UP000529852"/>
    </source>
</evidence>
<feature type="non-terminal residue" evidence="9">
    <location>
        <position position="1"/>
    </location>
</feature>
<dbReference type="GO" id="GO:0006824">
    <property type="term" value="P:cobalt ion transport"/>
    <property type="evidence" value="ECO:0007669"/>
    <property type="project" value="UniProtKB-KW"/>
</dbReference>
<comment type="caution">
    <text evidence="9">The sequence shown here is derived from an EMBL/GenBank/DDBJ whole genome shotgun (WGS) entry which is preliminary data.</text>
</comment>
<evidence type="ECO:0000256" key="7">
    <source>
        <dbReference type="PIRSR" id="PIRSR602157-1"/>
    </source>
</evidence>
<accession>A0A7K5BGS6</accession>
<feature type="binding site" evidence="7">
    <location>
        <position position="8"/>
    </location>
    <ligand>
        <name>cyanocob(III)alamin</name>
        <dbReference type="ChEBI" id="CHEBI:17439"/>
    </ligand>
</feature>
<feature type="binding site" evidence="7">
    <location>
        <position position="53"/>
    </location>
    <ligand>
        <name>cyanocob(III)alamin</name>
        <dbReference type="ChEBI" id="CHEBI:17439"/>
    </ligand>
</feature>
<dbReference type="AlphaFoldDB" id="A0A7K5BGS6"/>
<feature type="domain" description="Transcobalamin-like C-terminal" evidence="8">
    <location>
        <begin position="120"/>
        <end position="192"/>
    </location>
</feature>
<evidence type="ECO:0000256" key="5">
    <source>
        <dbReference type="ARBA" id="ARBA00022729"/>
    </source>
</evidence>
<proteinExistence type="inferred from homology"/>
<name>A0A7K5BGS6_9FURN</name>
<dbReference type="Pfam" id="PF01122">
    <property type="entry name" value="Cobalamin_bind"/>
    <property type="match status" value="1"/>
</dbReference>
<keyword evidence="5" id="KW-0732">Signal</keyword>
<protein>
    <submittedName>
        <fullName evidence="9">IF factor</fullName>
    </submittedName>
</protein>
<feature type="binding site" evidence="7">
    <location>
        <position position="176"/>
    </location>
    <ligand>
        <name>cyanocob(III)alamin</name>
        <dbReference type="ChEBI" id="CHEBI:17439"/>
    </ligand>
</feature>
<comment type="similarity">
    <text evidence="2">Belongs to the eukaryotic cobalamin transport proteins family.</text>
</comment>
<comment type="subcellular location">
    <subcellularLocation>
        <location evidence="1">Secreted</location>
    </subcellularLocation>
</comment>
<keyword evidence="3" id="KW-0813">Transport</keyword>
<evidence type="ECO:0000256" key="3">
    <source>
        <dbReference type="ARBA" id="ARBA00022426"/>
    </source>
</evidence>
<gene>
    <name evidence="9" type="primary">Gif</name>
    <name evidence="9" type="ORF">FURFIG_R13063</name>
</gene>
<evidence type="ECO:0000256" key="2">
    <source>
        <dbReference type="ARBA" id="ARBA00006449"/>
    </source>
</evidence>
<dbReference type="InterPro" id="IPR002157">
    <property type="entry name" value="Cbl-bd_prot"/>
</dbReference>
<dbReference type="GO" id="GO:0005615">
    <property type="term" value="C:extracellular space"/>
    <property type="evidence" value="ECO:0007669"/>
    <property type="project" value="TreeGrafter"/>
</dbReference>
<dbReference type="Gene3D" id="1.50.10.20">
    <property type="match status" value="1"/>
</dbReference>
<feature type="non-terminal residue" evidence="9">
    <location>
        <position position="198"/>
    </location>
</feature>
<reference evidence="9 10" key="1">
    <citation type="submission" date="2019-09" db="EMBL/GenBank/DDBJ databases">
        <title>Bird 10,000 Genomes (B10K) Project - Family phase.</title>
        <authorList>
            <person name="Zhang G."/>
        </authorList>
    </citation>
    <scope>NUCLEOTIDE SEQUENCE [LARGE SCALE GENOMIC DNA]</scope>
    <source>
        <strain evidence="9">B10K-DU-003-06</strain>
    </source>
</reference>
<dbReference type="InterPro" id="IPR027954">
    <property type="entry name" value="Transcobalamin-like_C"/>
</dbReference>
<dbReference type="Gene3D" id="2.170.130.30">
    <property type="match status" value="1"/>
</dbReference>
<keyword evidence="10" id="KW-1185">Reference proteome</keyword>
<dbReference type="Proteomes" id="UP000529852">
    <property type="component" value="Unassembled WGS sequence"/>
</dbReference>
<dbReference type="PANTHER" id="PTHR10559:SF15">
    <property type="entry name" value="COBALAMIN BINDING INTRINSIC FACTOR"/>
    <property type="match status" value="1"/>
</dbReference>
<evidence type="ECO:0000256" key="1">
    <source>
        <dbReference type="ARBA" id="ARBA00004613"/>
    </source>
</evidence>
<dbReference type="Pfam" id="PF14478">
    <property type="entry name" value="DUF4430"/>
    <property type="match status" value="1"/>
</dbReference>
<dbReference type="EMBL" id="VYZD01002410">
    <property type="protein sequence ID" value="NWR95186.1"/>
    <property type="molecule type" value="Genomic_DNA"/>
</dbReference>
<evidence type="ECO:0000256" key="4">
    <source>
        <dbReference type="ARBA" id="ARBA00022525"/>
    </source>
</evidence>
<evidence type="ECO:0000259" key="8">
    <source>
        <dbReference type="Pfam" id="PF14478"/>
    </source>
</evidence>
<evidence type="ECO:0000313" key="9">
    <source>
        <dbReference type="EMBL" id="NWR95186.1"/>
    </source>
</evidence>
<dbReference type="GO" id="GO:0015889">
    <property type="term" value="P:cobalamin transport"/>
    <property type="evidence" value="ECO:0007669"/>
    <property type="project" value="InterPro"/>
</dbReference>
<feature type="binding site" evidence="7">
    <location>
        <position position="198"/>
    </location>
    <ligand>
        <name>cyanocob(III)alamin</name>
        <dbReference type="ChEBI" id="CHEBI:17439"/>
    </ligand>
</feature>
<sequence>ERKGMIGNIYSMGLAMQALGATREFYSPRNWDCAQALDVVTKHDYELAMAIAQVLPALVGRSYLDAASLDCDATTDECPSLGTDPEGPESTANINVHYSITNKLQGKHFHNSTWVTVPLGSRLLTVLEKAEEKDPKTFSFETKQTSWGPMVVSIHGLGANDNDRTYWQFLSSGKPLDEGVGSYKPKDGEHIQAVFSTW</sequence>
<keyword evidence="4" id="KW-0964">Secreted</keyword>
<dbReference type="InterPro" id="IPR051588">
    <property type="entry name" value="Cobalamin_Transport"/>
</dbReference>
<organism evidence="9 10">
    <name type="scientific">Furnarius figulus</name>
    <dbReference type="NCBI Taxonomy" id="463165"/>
    <lineage>
        <taxon>Eukaryota</taxon>
        <taxon>Metazoa</taxon>
        <taxon>Chordata</taxon>
        <taxon>Craniata</taxon>
        <taxon>Vertebrata</taxon>
        <taxon>Euteleostomi</taxon>
        <taxon>Archelosauria</taxon>
        <taxon>Archosauria</taxon>
        <taxon>Dinosauria</taxon>
        <taxon>Saurischia</taxon>
        <taxon>Theropoda</taxon>
        <taxon>Coelurosauria</taxon>
        <taxon>Aves</taxon>
        <taxon>Neognathae</taxon>
        <taxon>Neoaves</taxon>
        <taxon>Telluraves</taxon>
        <taxon>Australaves</taxon>
        <taxon>Passeriformes</taxon>
        <taxon>Furnariidae</taxon>
        <taxon>Furnarius</taxon>
    </lineage>
</organism>
<dbReference type="PANTHER" id="PTHR10559">
    <property type="entry name" value="TRANSCOBALAMIN-1/GASTRIC INTRINSIC FACTOR"/>
    <property type="match status" value="1"/>
</dbReference>
<evidence type="ECO:0000256" key="6">
    <source>
        <dbReference type="ARBA" id="ARBA00023285"/>
    </source>
</evidence>